<evidence type="ECO:0000313" key="1">
    <source>
        <dbReference type="EMBL" id="CAG8771507.1"/>
    </source>
</evidence>
<sequence length="211" mass="23953">MKDIEALPKGLKEKKLYETYQEKLFEITQWYDKQNEETRRIYTRDLDEGEIRHIENSENVLDIRPEQVTTSSVSEASSSWSDDSATEDAKSIENARTTNSTSIEATKIVVFQLCDQIGKYPDKKEESLVKQSNFHRKQKSTYTNAHKCERSSSHNRTTSITSIIGLVYDPQTGNSCSSSSTKSVKQFTSNAGATTPIKPRNNQDEAINLEK</sequence>
<keyword evidence="2" id="KW-1185">Reference proteome</keyword>
<proteinExistence type="predicted"/>
<dbReference type="EMBL" id="CAJVQC010040781">
    <property type="protein sequence ID" value="CAG8771507.1"/>
    <property type="molecule type" value="Genomic_DNA"/>
</dbReference>
<dbReference type="Proteomes" id="UP000789920">
    <property type="component" value="Unassembled WGS sequence"/>
</dbReference>
<protein>
    <submittedName>
        <fullName evidence="1">11785_t:CDS:1</fullName>
    </submittedName>
</protein>
<comment type="caution">
    <text evidence="1">The sequence shown here is derived from an EMBL/GenBank/DDBJ whole genome shotgun (WGS) entry which is preliminary data.</text>
</comment>
<organism evidence="1 2">
    <name type="scientific">Racocetra persica</name>
    <dbReference type="NCBI Taxonomy" id="160502"/>
    <lineage>
        <taxon>Eukaryota</taxon>
        <taxon>Fungi</taxon>
        <taxon>Fungi incertae sedis</taxon>
        <taxon>Mucoromycota</taxon>
        <taxon>Glomeromycotina</taxon>
        <taxon>Glomeromycetes</taxon>
        <taxon>Diversisporales</taxon>
        <taxon>Gigasporaceae</taxon>
        <taxon>Racocetra</taxon>
    </lineage>
</organism>
<name>A0ACA9R0G8_9GLOM</name>
<gene>
    <name evidence="1" type="ORF">RPERSI_LOCUS16461</name>
</gene>
<evidence type="ECO:0000313" key="2">
    <source>
        <dbReference type="Proteomes" id="UP000789920"/>
    </source>
</evidence>
<reference evidence="1" key="1">
    <citation type="submission" date="2021-06" db="EMBL/GenBank/DDBJ databases">
        <authorList>
            <person name="Kallberg Y."/>
            <person name="Tangrot J."/>
            <person name="Rosling A."/>
        </authorList>
    </citation>
    <scope>NUCLEOTIDE SEQUENCE</scope>
    <source>
        <strain evidence="1">MA461A</strain>
    </source>
</reference>
<accession>A0ACA9R0G8</accession>